<feature type="compositionally biased region" description="Polar residues" evidence="5">
    <location>
        <begin position="613"/>
        <end position="624"/>
    </location>
</feature>
<dbReference type="InterPro" id="IPR040079">
    <property type="entry name" value="Glutathione_S-Trfase"/>
</dbReference>
<dbReference type="CDD" id="cd03192">
    <property type="entry name" value="GST_C_Sigma_like"/>
    <property type="match status" value="1"/>
</dbReference>
<dbReference type="SFLD" id="SFLDG00363">
    <property type="entry name" value="AMPS_(cytGST):_Alpha-__Mu-__Pi"/>
    <property type="match status" value="1"/>
</dbReference>
<dbReference type="InterPro" id="IPR010987">
    <property type="entry name" value="Glutathione-S-Trfase_C-like"/>
</dbReference>
<reference evidence="9 10" key="1">
    <citation type="submission" date="2020-04" db="EMBL/GenBank/DDBJ databases">
        <title>Perkinsus olseni comparative genomics.</title>
        <authorList>
            <person name="Bogema D.R."/>
        </authorList>
    </citation>
    <scope>NUCLEOTIDE SEQUENCE [LARGE SCALE GENOMIC DNA]</scope>
    <source>
        <strain evidence="9">ATCC PRA-205</strain>
    </source>
</reference>
<feature type="compositionally biased region" description="Low complexity" evidence="5">
    <location>
        <begin position="384"/>
        <end position="393"/>
    </location>
</feature>
<feature type="transmembrane region" description="Helical" evidence="6">
    <location>
        <begin position="227"/>
        <end position="248"/>
    </location>
</feature>
<feature type="transmembrane region" description="Helical" evidence="6">
    <location>
        <begin position="92"/>
        <end position="110"/>
    </location>
</feature>
<comment type="subcellular location">
    <subcellularLocation>
        <location evidence="1">Membrane</location>
        <topology evidence="1">Multi-pass membrane protein</topology>
    </subcellularLocation>
</comment>
<organism evidence="9 10">
    <name type="scientific">Perkinsus olseni</name>
    <name type="common">Perkinsus atlanticus</name>
    <dbReference type="NCBI Taxonomy" id="32597"/>
    <lineage>
        <taxon>Eukaryota</taxon>
        <taxon>Sar</taxon>
        <taxon>Alveolata</taxon>
        <taxon>Perkinsozoa</taxon>
        <taxon>Perkinsea</taxon>
        <taxon>Perkinsida</taxon>
        <taxon>Perkinsidae</taxon>
        <taxon>Perkinsus</taxon>
    </lineage>
</organism>
<accession>A0A7J6NDA3</accession>
<feature type="transmembrane region" description="Helical" evidence="6">
    <location>
        <begin position="288"/>
        <end position="310"/>
    </location>
</feature>
<feature type="transmembrane region" description="Helical" evidence="6">
    <location>
        <begin position="260"/>
        <end position="282"/>
    </location>
</feature>
<dbReference type="EMBL" id="JABANM010037631">
    <property type="protein sequence ID" value="KAF4681460.1"/>
    <property type="molecule type" value="Genomic_DNA"/>
</dbReference>
<comment type="caution">
    <text evidence="9">The sequence shown here is derived from an EMBL/GenBank/DDBJ whole genome shotgun (WGS) entry which is preliminary data.</text>
</comment>
<dbReference type="SFLD" id="SFLDG01205">
    <property type="entry name" value="AMPS.1"/>
    <property type="match status" value="1"/>
</dbReference>
<protein>
    <submittedName>
        <fullName evidence="9">NIPA-like protein 3</fullName>
    </submittedName>
</protein>
<dbReference type="GO" id="GO:0016020">
    <property type="term" value="C:membrane"/>
    <property type="evidence" value="ECO:0007669"/>
    <property type="project" value="UniProtKB-SubCell"/>
</dbReference>
<dbReference type="PROSITE" id="PS50405">
    <property type="entry name" value="GST_CTER"/>
    <property type="match status" value="1"/>
</dbReference>
<dbReference type="GO" id="GO:0015095">
    <property type="term" value="F:magnesium ion transmembrane transporter activity"/>
    <property type="evidence" value="ECO:0007669"/>
    <property type="project" value="InterPro"/>
</dbReference>
<dbReference type="Gene3D" id="1.20.1050.10">
    <property type="match status" value="1"/>
</dbReference>
<dbReference type="CDD" id="cd03039">
    <property type="entry name" value="GST_N_Sigma_like"/>
    <property type="match status" value="1"/>
</dbReference>
<dbReference type="Proteomes" id="UP000574390">
    <property type="component" value="Unassembled WGS sequence"/>
</dbReference>
<dbReference type="Gene3D" id="3.40.30.10">
    <property type="entry name" value="Glutaredoxin"/>
    <property type="match status" value="1"/>
</dbReference>
<keyword evidence="2 6" id="KW-0812">Transmembrane</keyword>
<evidence type="ECO:0000256" key="2">
    <source>
        <dbReference type="ARBA" id="ARBA00022692"/>
    </source>
</evidence>
<dbReference type="PROSITE" id="PS50404">
    <property type="entry name" value="GST_NTER"/>
    <property type="match status" value="1"/>
</dbReference>
<dbReference type="InterPro" id="IPR036282">
    <property type="entry name" value="Glutathione-S-Trfase_C_sf"/>
</dbReference>
<feature type="transmembrane region" description="Helical" evidence="6">
    <location>
        <begin position="136"/>
        <end position="164"/>
    </location>
</feature>
<evidence type="ECO:0000313" key="10">
    <source>
        <dbReference type="Proteomes" id="UP000574390"/>
    </source>
</evidence>
<dbReference type="InterPro" id="IPR008521">
    <property type="entry name" value="Mg_trans_NIPA"/>
</dbReference>
<evidence type="ECO:0000256" key="6">
    <source>
        <dbReference type="SAM" id="Phobius"/>
    </source>
</evidence>
<dbReference type="AlphaFoldDB" id="A0A7J6NDA3"/>
<dbReference type="Pfam" id="PF05653">
    <property type="entry name" value="Mg_trans_NIPA"/>
    <property type="match status" value="2"/>
</dbReference>
<feature type="compositionally biased region" description="Pro residues" evidence="5">
    <location>
        <begin position="662"/>
        <end position="671"/>
    </location>
</feature>
<evidence type="ECO:0000256" key="4">
    <source>
        <dbReference type="ARBA" id="ARBA00023136"/>
    </source>
</evidence>
<feature type="transmembrane region" description="Helical" evidence="6">
    <location>
        <begin position="66"/>
        <end position="85"/>
    </location>
</feature>
<dbReference type="InterPro" id="IPR004045">
    <property type="entry name" value="Glutathione_S-Trfase_N"/>
</dbReference>
<evidence type="ECO:0000313" key="9">
    <source>
        <dbReference type="EMBL" id="KAF4681460.1"/>
    </source>
</evidence>
<feature type="domain" description="GST N-terminal" evidence="7">
    <location>
        <begin position="680"/>
        <end position="760"/>
    </location>
</feature>
<feature type="transmembrane region" description="Helical" evidence="6">
    <location>
        <begin position="6"/>
        <end position="27"/>
    </location>
</feature>
<feature type="region of interest" description="Disordered" evidence="5">
    <location>
        <begin position="491"/>
        <end position="534"/>
    </location>
</feature>
<evidence type="ECO:0000256" key="3">
    <source>
        <dbReference type="ARBA" id="ARBA00022989"/>
    </source>
</evidence>
<dbReference type="Pfam" id="PF14497">
    <property type="entry name" value="GST_C_3"/>
    <property type="match status" value="1"/>
</dbReference>
<feature type="region of interest" description="Disordered" evidence="5">
    <location>
        <begin position="591"/>
        <end position="673"/>
    </location>
</feature>
<dbReference type="PANTHER" id="PTHR12570:SF9">
    <property type="entry name" value="MAGNESIUM TRANSPORTER NIPA8-RELATED"/>
    <property type="match status" value="1"/>
</dbReference>
<evidence type="ECO:0000259" key="8">
    <source>
        <dbReference type="PROSITE" id="PS50405"/>
    </source>
</evidence>
<dbReference type="SUPFAM" id="SSF103481">
    <property type="entry name" value="Multidrug resistance efflux transporter EmrE"/>
    <property type="match status" value="1"/>
</dbReference>
<dbReference type="PANTHER" id="PTHR12570">
    <property type="match status" value="1"/>
</dbReference>
<feature type="compositionally biased region" description="Low complexity" evidence="5">
    <location>
        <begin position="648"/>
        <end position="661"/>
    </location>
</feature>
<dbReference type="SUPFAM" id="SSF52833">
    <property type="entry name" value="Thioredoxin-like"/>
    <property type="match status" value="1"/>
</dbReference>
<evidence type="ECO:0000256" key="1">
    <source>
        <dbReference type="ARBA" id="ARBA00004141"/>
    </source>
</evidence>
<evidence type="ECO:0000256" key="5">
    <source>
        <dbReference type="SAM" id="MobiDB-lite"/>
    </source>
</evidence>
<feature type="transmembrane region" description="Helical" evidence="6">
    <location>
        <begin position="39"/>
        <end position="60"/>
    </location>
</feature>
<name>A0A7J6NDA3_PEROL</name>
<feature type="compositionally biased region" description="Basic and acidic residues" evidence="5">
    <location>
        <begin position="491"/>
        <end position="518"/>
    </location>
</feature>
<dbReference type="InterPro" id="IPR004046">
    <property type="entry name" value="GST_C"/>
</dbReference>
<dbReference type="SUPFAM" id="SSF47616">
    <property type="entry name" value="GST C-terminal domain-like"/>
    <property type="match status" value="1"/>
</dbReference>
<keyword evidence="3 6" id="KW-1133">Transmembrane helix</keyword>
<sequence length="890" mass="97943">MSATRFVIGIAVNIVGAITTNLGTVLMKYHTAVRHGKGHYLAIGLILFCIGSILTFGSFAFAPQSLLSGISAIQFVSNLFFVHYFLKEPFTVFNVCGTVVIIGAIVMLVISSNKSETINNVDVMFRDFYFSATHGYFLLGLLAVILVIGFSFWMRTGAPIFWFSKSRWPKRIQWELSLPRSQGRVTRFLVPTGYTFCVAAVGAQSVVSGKVLSLIITQAFGGHVTQLYQGRTFLVLFAWLFAAIFWVIHLNRALRIFPGAFLVPLTQVCWTLSTMLSGGIVFKEFVSMQSWQLGVFFSGTGVLFFGVFLLSPRTSEADQNQETSRRRSSVASSQSVRLSRSDSISAMSVADTPVSLNSISLPQYGGPLSPAGEGRRHGPPLPSPRRLSGLSSGTIGTPDGESGNHRSCCPPPPRVRTVSMLSNSLSEGGPALVPYSNEVPPPPPWVGARSPGGTHLTRQRTLTRIMSAMTVDAAAEIRREEGADLGGFVIEPREAQHRNNVDRTESARSAEQSHREESAPAGVEPTDGAELERRRSFRLRSVSVGTNSGDFDRTFPDPPYLRLSRWWTGRKRVKAEKKRLRRLRQREIRNGGFDNLASRSTETPHSADDQGDESSFGTINNSVELNDLETGLRGARRESRGWRTSTGVSRNAAASSALRVAAPPPDTPPESMPSCSSAAVAALKLYYFEAGPADPIRFIFAISGIKFIDERIQKADWPELKASGKFPLGQVPVLEFEDGTQVTQNHAIMRYVAALNPSTGLYPVDLKRRLRVDEMMDIAKDIQTSIISVMKSPEGGQKVAAQENLYQKVLPFFFSKIEERMGDHEYTTGDSLTIADLALYGVYEVLNLPFVTGLPEDLLPSYKKLAHVFAAIDSHPAVKLWREKHEVMTE</sequence>
<proteinExistence type="predicted"/>
<gene>
    <name evidence="9" type="primary">NIPAL3_3</name>
    <name evidence="9" type="ORF">FOZ62_012245</name>
</gene>
<feature type="domain" description="GST C-terminal" evidence="8">
    <location>
        <begin position="765"/>
        <end position="890"/>
    </location>
</feature>
<dbReference type="InterPro" id="IPR037185">
    <property type="entry name" value="EmrE-like"/>
</dbReference>
<feature type="region of interest" description="Disordered" evidence="5">
    <location>
        <begin position="360"/>
        <end position="411"/>
    </location>
</feature>
<dbReference type="SFLD" id="SFLDS00019">
    <property type="entry name" value="Glutathione_Transferase_(cytos"/>
    <property type="match status" value="1"/>
</dbReference>
<evidence type="ECO:0000259" key="7">
    <source>
        <dbReference type="PROSITE" id="PS50404"/>
    </source>
</evidence>
<keyword evidence="4 6" id="KW-0472">Membrane</keyword>
<dbReference type="InterPro" id="IPR036249">
    <property type="entry name" value="Thioredoxin-like_sf"/>
</dbReference>